<dbReference type="EMBL" id="JAIWYP010000003">
    <property type="protein sequence ID" value="KAH3854179.1"/>
    <property type="molecule type" value="Genomic_DNA"/>
</dbReference>
<gene>
    <name evidence="1" type="ORF">DPMN_096717</name>
</gene>
<dbReference type="AlphaFoldDB" id="A0A9D4LAE3"/>
<evidence type="ECO:0000313" key="1">
    <source>
        <dbReference type="EMBL" id="KAH3854179.1"/>
    </source>
</evidence>
<name>A0A9D4LAE3_DREPO</name>
<evidence type="ECO:0000313" key="2">
    <source>
        <dbReference type="Proteomes" id="UP000828390"/>
    </source>
</evidence>
<organism evidence="1 2">
    <name type="scientific">Dreissena polymorpha</name>
    <name type="common">Zebra mussel</name>
    <name type="synonym">Mytilus polymorpha</name>
    <dbReference type="NCBI Taxonomy" id="45954"/>
    <lineage>
        <taxon>Eukaryota</taxon>
        <taxon>Metazoa</taxon>
        <taxon>Spiralia</taxon>
        <taxon>Lophotrochozoa</taxon>
        <taxon>Mollusca</taxon>
        <taxon>Bivalvia</taxon>
        <taxon>Autobranchia</taxon>
        <taxon>Heteroconchia</taxon>
        <taxon>Euheterodonta</taxon>
        <taxon>Imparidentia</taxon>
        <taxon>Neoheterodontei</taxon>
        <taxon>Myida</taxon>
        <taxon>Dreissenoidea</taxon>
        <taxon>Dreissenidae</taxon>
        <taxon>Dreissena</taxon>
    </lineage>
</organism>
<reference evidence="1" key="1">
    <citation type="journal article" date="2019" name="bioRxiv">
        <title>The Genome of the Zebra Mussel, Dreissena polymorpha: A Resource for Invasive Species Research.</title>
        <authorList>
            <person name="McCartney M.A."/>
            <person name="Auch B."/>
            <person name="Kono T."/>
            <person name="Mallez S."/>
            <person name="Zhang Y."/>
            <person name="Obille A."/>
            <person name="Becker A."/>
            <person name="Abrahante J.E."/>
            <person name="Garbe J."/>
            <person name="Badalamenti J.P."/>
            <person name="Herman A."/>
            <person name="Mangelson H."/>
            <person name="Liachko I."/>
            <person name="Sullivan S."/>
            <person name="Sone E.D."/>
            <person name="Koren S."/>
            <person name="Silverstein K.A.T."/>
            <person name="Beckman K.B."/>
            <person name="Gohl D.M."/>
        </authorList>
    </citation>
    <scope>NUCLEOTIDE SEQUENCE</scope>
    <source>
        <strain evidence="1">Duluth1</strain>
        <tissue evidence="1">Whole animal</tissue>
    </source>
</reference>
<protein>
    <submittedName>
        <fullName evidence="1">Uncharacterized protein</fullName>
    </submittedName>
</protein>
<keyword evidence="2" id="KW-1185">Reference proteome</keyword>
<dbReference type="Proteomes" id="UP000828390">
    <property type="component" value="Unassembled WGS sequence"/>
</dbReference>
<comment type="caution">
    <text evidence="1">The sequence shown here is derived from an EMBL/GenBank/DDBJ whole genome shotgun (WGS) entry which is preliminary data.</text>
</comment>
<accession>A0A9D4LAE3</accession>
<reference evidence="1" key="2">
    <citation type="submission" date="2020-11" db="EMBL/GenBank/DDBJ databases">
        <authorList>
            <person name="McCartney M.A."/>
            <person name="Auch B."/>
            <person name="Kono T."/>
            <person name="Mallez S."/>
            <person name="Becker A."/>
            <person name="Gohl D.M."/>
            <person name="Silverstein K.A.T."/>
            <person name="Koren S."/>
            <person name="Bechman K.B."/>
            <person name="Herman A."/>
            <person name="Abrahante J.E."/>
            <person name="Garbe J."/>
        </authorList>
    </citation>
    <scope>NUCLEOTIDE SEQUENCE</scope>
    <source>
        <strain evidence="1">Duluth1</strain>
        <tissue evidence="1">Whole animal</tissue>
    </source>
</reference>
<proteinExistence type="predicted"/>
<sequence>MREQKKWMTKGTWEKIEKRRELKQKINRCGDQQLKTDLRAQYWEANWEVKKSTRHDKRQFVHNLTVGRNSS</sequence>